<proteinExistence type="predicted"/>
<dbReference type="Proteomes" id="UP000615326">
    <property type="component" value="Unassembled WGS sequence"/>
</dbReference>
<reference evidence="1 2" key="1">
    <citation type="journal article" date="2020" name="Int. J. Syst. Evol. Microbiol.">
        <title>Novel acetic acid bacteria from cider fermentations: Acetobacter conturbans sp. nov. and Acetobacter fallax sp. nov.</title>
        <authorList>
            <person name="Sombolestani A.S."/>
            <person name="Cleenwerck I."/>
            <person name="Cnockaert M."/>
            <person name="Borremans W."/>
            <person name="Wieme A.D."/>
            <person name="De Vuyst L."/>
            <person name="Vandamme P."/>
        </authorList>
    </citation>
    <scope>NUCLEOTIDE SEQUENCE [LARGE SCALE GENOMIC DNA]</scope>
    <source>
        <strain evidence="1 2">LMG 1637</strain>
    </source>
</reference>
<protein>
    <submittedName>
        <fullName evidence="1">Helix-turn-helix transcriptional regulator</fullName>
    </submittedName>
</protein>
<dbReference type="EMBL" id="WOSW01000010">
    <property type="protein sequence ID" value="NHO32356.1"/>
    <property type="molecule type" value="Genomic_DNA"/>
</dbReference>
<comment type="caution">
    <text evidence="1">The sequence shown here is derived from an EMBL/GenBank/DDBJ whole genome shotgun (WGS) entry which is preliminary data.</text>
</comment>
<evidence type="ECO:0000313" key="2">
    <source>
        <dbReference type="Proteomes" id="UP000615326"/>
    </source>
</evidence>
<dbReference type="RefSeq" id="WP_173576892.1">
    <property type="nucleotide sequence ID" value="NZ_WOSW01000010.1"/>
</dbReference>
<sequence length="255" mass="27993">MTGVTSPDSAVSRHERQAAALWRTIDLIAAERGLSPSGLARASGLDATAFNPSKRRTPDGRSRLPRMETILHLLDAAGLSFSTFVDLFDGDRTTAVPFPPSPAQTSASAVTVIRMIRFSRLRLPDLFDRAFLPTGRIAEGRWTEIASPATRSGPHDYAIRLDSEACEPVFRQGSLLLIAPASSVRNGDRVLIHAPERSDAPHRERAVFPPPMLAIVVHWTQEQRMVTPLTTMNETIALSPDDDRIIVQRIMVATL</sequence>
<organism evidence="1 2">
    <name type="scientific">Acetobacter fallax</name>
    <dbReference type="NCBI Taxonomy" id="1737473"/>
    <lineage>
        <taxon>Bacteria</taxon>
        <taxon>Pseudomonadati</taxon>
        <taxon>Pseudomonadota</taxon>
        <taxon>Alphaproteobacteria</taxon>
        <taxon>Acetobacterales</taxon>
        <taxon>Acetobacteraceae</taxon>
        <taxon>Acetobacter</taxon>
    </lineage>
</organism>
<accession>A0ABX0K7Y5</accession>
<name>A0ABX0K7Y5_9PROT</name>
<evidence type="ECO:0000313" key="1">
    <source>
        <dbReference type="EMBL" id="NHO32356.1"/>
    </source>
</evidence>
<gene>
    <name evidence="1" type="ORF">GOB84_07230</name>
</gene>
<keyword evidence="2" id="KW-1185">Reference proteome</keyword>